<feature type="region of interest" description="Disordered" evidence="1">
    <location>
        <begin position="557"/>
        <end position="595"/>
    </location>
</feature>
<evidence type="ECO:0000256" key="1">
    <source>
        <dbReference type="SAM" id="MobiDB-lite"/>
    </source>
</evidence>
<protein>
    <submittedName>
        <fullName evidence="4">Transglutaminase domain-containing protein</fullName>
    </submittedName>
</protein>
<feature type="transmembrane region" description="Helical" evidence="2">
    <location>
        <begin position="87"/>
        <end position="115"/>
    </location>
</feature>
<feature type="transmembrane region" description="Helical" evidence="2">
    <location>
        <begin position="196"/>
        <end position="214"/>
    </location>
</feature>
<dbReference type="Pfam" id="PF13559">
    <property type="entry name" value="DUF4129"/>
    <property type="match status" value="1"/>
</dbReference>
<feature type="transmembrane region" description="Helical" evidence="2">
    <location>
        <begin position="226"/>
        <end position="247"/>
    </location>
</feature>
<dbReference type="EMBL" id="JAEMWU010000002">
    <property type="protein sequence ID" value="MBN8206694.1"/>
    <property type="molecule type" value="Genomic_DNA"/>
</dbReference>
<keyword evidence="2" id="KW-1133">Transmembrane helix</keyword>
<comment type="caution">
    <text evidence="4">The sequence shown here is derived from an EMBL/GenBank/DDBJ whole genome shotgun (WGS) entry which is preliminary data.</text>
</comment>
<dbReference type="InterPro" id="IPR025403">
    <property type="entry name" value="TgpA-like_C"/>
</dbReference>
<evidence type="ECO:0000256" key="2">
    <source>
        <dbReference type="SAM" id="Phobius"/>
    </source>
</evidence>
<feature type="transmembrane region" description="Helical" evidence="2">
    <location>
        <begin position="26"/>
        <end position="47"/>
    </location>
</feature>
<dbReference type="InterPro" id="IPR002931">
    <property type="entry name" value="Transglutaminase-like"/>
</dbReference>
<keyword evidence="2" id="KW-0472">Membrane</keyword>
<feature type="transmembrane region" description="Helical" evidence="2">
    <location>
        <begin position="135"/>
        <end position="163"/>
    </location>
</feature>
<feature type="transmembrane region" description="Helical" evidence="2">
    <location>
        <begin position="53"/>
        <end position="75"/>
    </location>
</feature>
<organism evidence="4 5">
    <name type="scientific">Microbacterium esteraromaticum</name>
    <dbReference type="NCBI Taxonomy" id="57043"/>
    <lineage>
        <taxon>Bacteria</taxon>
        <taxon>Bacillati</taxon>
        <taxon>Actinomycetota</taxon>
        <taxon>Actinomycetes</taxon>
        <taxon>Micrococcales</taxon>
        <taxon>Microbacteriaceae</taxon>
        <taxon>Microbacterium</taxon>
    </lineage>
</organism>
<dbReference type="Gene3D" id="3.10.620.30">
    <property type="match status" value="1"/>
</dbReference>
<dbReference type="PANTHER" id="PTHR42736:SF1">
    <property type="entry name" value="PROTEIN-GLUTAMINE GAMMA-GLUTAMYLTRANSFERASE"/>
    <property type="match status" value="1"/>
</dbReference>
<dbReference type="PANTHER" id="PTHR42736">
    <property type="entry name" value="PROTEIN-GLUTAMINE GAMMA-GLUTAMYLTRANSFERASE"/>
    <property type="match status" value="1"/>
</dbReference>
<dbReference type="SMART" id="SM00460">
    <property type="entry name" value="TGc"/>
    <property type="match status" value="1"/>
</dbReference>
<accession>A0A939IW26</accession>
<proteinExistence type="predicted"/>
<dbReference type="Pfam" id="PF11992">
    <property type="entry name" value="TgpA_N"/>
    <property type="match status" value="1"/>
</dbReference>
<dbReference type="InterPro" id="IPR052901">
    <property type="entry name" value="Bact_TGase-like"/>
</dbReference>
<name>A0A939IW26_9MICO</name>
<feature type="transmembrane region" description="Helical" evidence="2">
    <location>
        <begin position="609"/>
        <end position="628"/>
    </location>
</feature>
<dbReference type="Proteomes" id="UP000664385">
    <property type="component" value="Unassembled WGS sequence"/>
</dbReference>
<dbReference type="RefSeq" id="WP_206824502.1">
    <property type="nucleotide sequence ID" value="NZ_JAEMWU010000002.1"/>
</dbReference>
<reference evidence="4" key="1">
    <citation type="submission" date="2020-12" db="EMBL/GenBank/DDBJ databases">
        <title>PHA producing bacteria isolated from mangrove.</title>
        <authorList>
            <person name="Zheng W."/>
            <person name="Yu S."/>
            <person name="Huang Y."/>
        </authorList>
    </citation>
    <scope>NUCLEOTIDE SEQUENCE</scope>
    <source>
        <strain evidence="4">GN8-5</strain>
    </source>
</reference>
<dbReference type="AlphaFoldDB" id="A0A939IW26"/>
<dbReference type="InterPro" id="IPR021878">
    <property type="entry name" value="TgpA_N"/>
</dbReference>
<dbReference type="SUPFAM" id="SSF54001">
    <property type="entry name" value="Cysteine proteinases"/>
    <property type="match status" value="1"/>
</dbReference>
<feature type="transmembrane region" description="Helical" evidence="2">
    <location>
        <begin position="172"/>
        <end position="190"/>
    </location>
</feature>
<sequence>MFDSVTADSAATRATERRGTADLRPISPIVPGFLAGAAMLVALWPYTGAIMPGTWTFVAFLAIIVASGAGSLGRVIFRRLRAGIRDLLALAVQVTITIMACTALLASDTAFLGLIPTRLSGQLIAVRMQQAIDEIAGGVAPIAASAGLATAVGVLFAGVTILVDQLLAHRQILLTVLLTSVIGVLPMLVSFGSLNIAWFLMQAVMILIMLRFGARHDASAPRRTSALAAAIAGATAIAVTLLVTPMLPMGAALSGTGPTLTVRADLRLGDDLRRPESVEALTLVTSGTAPPYLRLATLSRFDGEIWRPDRTDLQPLGEGFGERDWGEAIETAERRVSIRVLNVSSDRLPVPYAPERVTGIDGDWQAMPAGRTVISATENAAGADYTVRTATAAPTLEQIRRAPASDLGRALPRTVNLPPVIADTARSVTAEADTDYDRLIALQDWFRSEFTYSLDAPVDEGFDGTGADAVATFLDKRTGYCVHFAGAFALMAQALDMPVRIVVGYLPGTATDQRRDDDIVYSVSSDQLHSWPEVHFDGIGWVPFEPTATLGVPTAFLSETSAGGSGDGPDAPTPTTAPTTAPSDVPTGGPDRLDEQSIGDQQLQTLNPLPVVLVALGALLLALLPALVRGGTRMLRISRARRGDAMAAWQEVRDTMADLGLPLHAADTARVRARYVVAERGADADAMRQLVDAVEHRSYAPKPSADDDLSVPLRDVLTALERSVDGHRRVTARLLPASLWRRAASLRGRVQEA</sequence>
<dbReference type="Pfam" id="PF01841">
    <property type="entry name" value="Transglut_core"/>
    <property type="match status" value="1"/>
</dbReference>
<feature type="domain" description="Transglutaminase-like" evidence="3">
    <location>
        <begin position="473"/>
        <end position="548"/>
    </location>
</feature>
<keyword evidence="2" id="KW-0812">Transmembrane</keyword>
<evidence type="ECO:0000313" key="5">
    <source>
        <dbReference type="Proteomes" id="UP000664385"/>
    </source>
</evidence>
<evidence type="ECO:0000313" key="4">
    <source>
        <dbReference type="EMBL" id="MBN8206694.1"/>
    </source>
</evidence>
<dbReference type="InterPro" id="IPR038765">
    <property type="entry name" value="Papain-like_cys_pep_sf"/>
</dbReference>
<evidence type="ECO:0000259" key="3">
    <source>
        <dbReference type="SMART" id="SM00460"/>
    </source>
</evidence>
<feature type="compositionally biased region" description="Low complexity" evidence="1">
    <location>
        <begin position="568"/>
        <end position="587"/>
    </location>
</feature>
<gene>
    <name evidence="4" type="ORF">JF543_12085</name>
</gene>